<feature type="region of interest" description="Disordered" evidence="1">
    <location>
        <begin position="206"/>
        <end position="244"/>
    </location>
</feature>
<dbReference type="EMBL" id="JAUEPO010000001">
    <property type="protein sequence ID" value="KAK3335345.1"/>
    <property type="molecule type" value="Genomic_DNA"/>
</dbReference>
<dbReference type="AlphaFoldDB" id="A0AAE0MKD0"/>
<evidence type="ECO:0000256" key="2">
    <source>
        <dbReference type="SAM" id="Phobius"/>
    </source>
</evidence>
<keyword evidence="2" id="KW-0472">Membrane</keyword>
<reference evidence="3" key="2">
    <citation type="submission" date="2023-06" db="EMBL/GenBank/DDBJ databases">
        <authorList>
            <consortium name="Lawrence Berkeley National Laboratory"/>
            <person name="Haridas S."/>
            <person name="Hensen N."/>
            <person name="Bonometti L."/>
            <person name="Westerberg I."/>
            <person name="Brannstrom I.O."/>
            <person name="Guillou S."/>
            <person name="Cros-Aarteil S."/>
            <person name="Calhoun S."/>
            <person name="Kuo A."/>
            <person name="Mondo S."/>
            <person name="Pangilinan J."/>
            <person name="Riley R."/>
            <person name="Labutti K."/>
            <person name="Andreopoulos B."/>
            <person name="Lipzen A."/>
            <person name="Chen C."/>
            <person name="Yanf M."/>
            <person name="Daum C."/>
            <person name="Ng V."/>
            <person name="Clum A."/>
            <person name="Steindorff A."/>
            <person name="Ohm R."/>
            <person name="Martin F."/>
            <person name="Silar P."/>
            <person name="Natvig D."/>
            <person name="Lalanne C."/>
            <person name="Gautier V."/>
            <person name="Ament-Velasquez S.L."/>
            <person name="Kruys A."/>
            <person name="Hutchinson M.I."/>
            <person name="Powell A.J."/>
            <person name="Barry K."/>
            <person name="Miller A.N."/>
            <person name="Grigoriev I.V."/>
            <person name="Debuchy R."/>
            <person name="Gladieux P."/>
            <person name="Thoren M.H."/>
            <person name="Johannesson H."/>
        </authorList>
    </citation>
    <scope>NUCLEOTIDE SEQUENCE</scope>
    <source>
        <strain evidence="3">SMH4131-1</strain>
    </source>
</reference>
<organism evidence="3 4">
    <name type="scientific">Cercophora scortea</name>
    <dbReference type="NCBI Taxonomy" id="314031"/>
    <lineage>
        <taxon>Eukaryota</taxon>
        <taxon>Fungi</taxon>
        <taxon>Dikarya</taxon>
        <taxon>Ascomycota</taxon>
        <taxon>Pezizomycotina</taxon>
        <taxon>Sordariomycetes</taxon>
        <taxon>Sordariomycetidae</taxon>
        <taxon>Sordariales</taxon>
        <taxon>Lasiosphaeriaceae</taxon>
        <taxon>Cercophora</taxon>
    </lineage>
</organism>
<feature type="transmembrane region" description="Helical" evidence="2">
    <location>
        <begin position="176"/>
        <end position="198"/>
    </location>
</feature>
<sequence length="265" mass="29793">MARTYFILHRKWRVKWPMYWGMIPELLGVIAMLVLFGLQQPDVFRSQFWAIGYQEGFNSNPNMILYAYANHRPLPDIPFVWSQTLTNFNVAISVVSLFSLLSKMIATIMKVYYPIIGLVANLGLTAIYTVSVYGQAGPDYADPKHPSPVAWYIRMSCDVAKPYNAVGNCQMAKASFAVTVLMMILYATYLGLSIWAMLPNPELDIEDEDDEFSVPGGRSSPSGDDKWEMQPTTPGRGPMSVPFTPRTQAFHTLDRKLPLRGGAYA</sequence>
<evidence type="ECO:0000256" key="1">
    <source>
        <dbReference type="SAM" id="MobiDB-lite"/>
    </source>
</evidence>
<keyword evidence="2" id="KW-0812">Transmembrane</keyword>
<keyword evidence="2" id="KW-1133">Transmembrane helix</keyword>
<accession>A0AAE0MKD0</accession>
<comment type="caution">
    <text evidence="3">The sequence shown here is derived from an EMBL/GenBank/DDBJ whole genome shotgun (WGS) entry which is preliminary data.</text>
</comment>
<feature type="transmembrane region" description="Helical" evidence="2">
    <location>
        <begin position="112"/>
        <end position="134"/>
    </location>
</feature>
<reference evidence="3" key="1">
    <citation type="journal article" date="2023" name="Mol. Phylogenet. Evol.">
        <title>Genome-scale phylogeny and comparative genomics of the fungal order Sordariales.</title>
        <authorList>
            <person name="Hensen N."/>
            <person name="Bonometti L."/>
            <person name="Westerberg I."/>
            <person name="Brannstrom I.O."/>
            <person name="Guillou S."/>
            <person name="Cros-Aarteil S."/>
            <person name="Calhoun S."/>
            <person name="Haridas S."/>
            <person name="Kuo A."/>
            <person name="Mondo S."/>
            <person name="Pangilinan J."/>
            <person name="Riley R."/>
            <person name="LaButti K."/>
            <person name="Andreopoulos B."/>
            <person name="Lipzen A."/>
            <person name="Chen C."/>
            <person name="Yan M."/>
            <person name="Daum C."/>
            <person name="Ng V."/>
            <person name="Clum A."/>
            <person name="Steindorff A."/>
            <person name="Ohm R.A."/>
            <person name="Martin F."/>
            <person name="Silar P."/>
            <person name="Natvig D.O."/>
            <person name="Lalanne C."/>
            <person name="Gautier V."/>
            <person name="Ament-Velasquez S.L."/>
            <person name="Kruys A."/>
            <person name="Hutchinson M.I."/>
            <person name="Powell A.J."/>
            <person name="Barry K."/>
            <person name="Miller A.N."/>
            <person name="Grigoriev I.V."/>
            <person name="Debuchy R."/>
            <person name="Gladieux P."/>
            <person name="Hiltunen Thoren M."/>
            <person name="Johannesson H."/>
        </authorList>
    </citation>
    <scope>NUCLEOTIDE SEQUENCE</scope>
    <source>
        <strain evidence="3">SMH4131-1</strain>
    </source>
</reference>
<feature type="transmembrane region" description="Helical" evidence="2">
    <location>
        <begin position="20"/>
        <end position="38"/>
    </location>
</feature>
<gene>
    <name evidence="3" type="ORF">B0T19DRAFT_452287</name>
</gene>
<protein>
    <submittedName>
        <fullName evidence="3">Uncharacterized protein</fullName>
    </submittedName>
</protein>
<keyword evidence="4" id="KW-1185">Reference proteome</keyword>
<name>A0AAE0MKD0_9PEZI</name>
<dbReference type="Proteomes" id="UP001286456">
    <property type="component" value="Unassembled WGS sequence"/>
</dbReference>
<feature type="transmembrane region" description="Helical" evidence="2">
    <location>
        <begin position="80"/>
        <end position="100"/>
    </location>
</feature>
<proteinExistence type="predicted"/>
<evidence type="ECO:0000313" key="4">
    <source>
        <dbReference type="Proteomes" id="UP001286456"/>
    </source>
</evidence>
<evidence type="ECO:0000313" key="3">
    <source>
        <dbReference type="EMBL" id="KAK3335345.1"/>
    </source>
</evidence>